<dbReference type="STRING" id="147828.A0A4S2L8C8"/>
<dbReference type="OrthoDB" id="2747330at2759"/>
<dbReference type="CDD" id="cd05471">
    <property type="entry name" value="pepsin_like"/>
    <property type="match status" value="1"/>
</dbReference>
<dbReference type="InterPro" id="IPR021109">
    <property type="entry name" value="Peptidase_aspartic_dom_sf"/>
</dbReference>
<protein>
    <recommendedName>
        <fullName evidence="2">Peptidase A1 domain-containing protein</fullName>
    </recommendedName>
</protein>
<evidence type="ECO:0000256" key="1">
    <source>
        <dbReference type="ARBA" id="ARBA00007447"/>
    </source>
</evidence>
<comment type="similarity">
    <text evidence="1">Belongs to the peptidase A1 family.</text>
</comment>
<dbReference type="GO" id="GO:0006508">
    <property type="term" value="P:proteolysis"/>
    <property type="evidence" value="ECO:0007669"/>
    <property type="project" value="InterPro"/>
</dbReference>
<gene>
    <name evidence="3" type="ORF">CRM22_010115</name>
</gene>
<accession>A0A4S2L8C8</accession>
<feature type="domain" description="Peptidase A1" evidence="2">
    <location>
        <begin position="1"/>
        <end position="262"/>
    </location>
</feature>
<name>A0A4S2L8C8_OPIFE</name>
<dbReference type="Proteomes" id="UP000308267">
    <property type="component" value="Unassembled WGS sequence"/>
</dbReference>
<dbReference type="InterPro" id="IPR034164">
    <property type="entry name" value="Pepsin-like_dom"/>
</dbReference>
<dbReference type="Gene3D" id="2.40.70.10">
    <property type="entry name" value="Acid Proteases"/>
    <property type="match status" value="1"/>
</dbReference>
<dbReference type="SUPFAM" id="SSF50630">
    <property type="entry name" value="Acid proteases"/>
    <property type="match status" value="1"/>
</dbReference>
<reference evidence="3 4" key="1">
    <citation type="journal article" date="2019" name="BMC Genomics">
        <title>New insights from Opisthorchis felineus genome: update on genomics of the epidemiologically important liver flukes.</title>
        <authorList>
            <person name="Ershov N.I."/>
            <person name="Mordvinov V.A."/>
            <person name="Prokhortchouk E.B."/>
            <person name="Pakharukova M.Y."/>
            <person name="Gunbin K.V."/>
            <person name="Ustyantsev K."/>
            <person name="Genaev M.A."/>
            <person name="Blinov A.G."/>
            <person name="Mazur A."/>
            <person name="Boulygina E."/>
            <person name="Tsygankova S."/>
            <person name="Khrameeva E."/>
            <person name="Chekanov N."/>
            <person name="Fan G."/>
            <person name="Xiao A."/>
            <person name="Zhang H."/>
            <person name="Xu X."/>
            <person name="Yang H."/>
            <person name="Solovyev V."/>
            <person name="Lee S.M."/>
            <person name="Liu X."/>
            <person name="Afonnikov D.A."/>
            <person name="Skryabin K.G."/>
        </authorList>
    </citation>
    <scope>NUCLEOTIDE SEQUENCE [LARGE SCALE GENOMIC DNA]</scope>
    <source>
        <strain evidence="3">AK-0245</strain>
        <tissue evidence="3">Whole organism</tissue>
    </source>
</reference>
<keyword evidence="4" id="KW-1185">Reference proteome</keyword>
<organism evidence="3 4">
    <name type="scientific">Opisthorchis felineus</name>
    <dbReference type="NCBI Taxonomy" id="147828"/>
    <lineage>
        <taxon>Eukaryota</taxon>
        <taxon>Metazoa</taxon>
        <taxon>Spiralia</taxon>
        <taxon>Lophotrochozoa</taxon>
        <taxon>Platyhelminthes</taxon>
        <taxon>Trematoda</taxon>
        <taxon>Digenea</taxon>
        <taxon>Opisthorchiida</taxon>
        <taxon>Opisthorchiata</taxon>
        <taxon>Opisthorchiidae</taxon>
        <taxon>Opisthorchis</taxon>
    </lineage>
</organism>
<dbReference type="PANTHER" id="PTHR47966:SF51">
    <property type="entry name" value="BETA-SITE APP-CLEAVING ENZYME, ISOFORM A-RELATED"/>
    <property type="match status" value="1"/>
</dbReference>
<dbReference type="EMBL" id="SJOL01009621">
    <property type="protein sequence ID" value="TGZ56637.1"/>
    <property type="molecule type" value="Genomic_DNA"/>
</dbReference>
<proteinExistence type="inferred from homology"/>
<dbReference type="GO" id="GO:0004190">
    <property type="term" value="F:aspartic-type endopeptidase activity"/>
    <property type="evidence" value="ECO:0007669"/>
    <property type="project" value="InterPro"/>
</dbReference>
<comment type="caution">
    <text evidence="3">The sequence shown here is derived from an EMBL/GenBank/DDBJ whole genome shotgun (WGS) entry which is preliminary data.</text>
</comment>
<dbReference type="InterPro" id="IPR033121">
    <property type="entry name" value="PEPTIDASE_A1"/>
</dbReference>
<dbReference type="PROSITE" id="PS51767">
    <property type="entry name" value="PEPTIDASE_A1"/>
    <property type="match status" value="1"/>
</dbReference>
<dbReference type="InterPro" id="IPR001461">
    <property type="entry name" value="Aspartic_peptidase_A1"/>
</dbReference>
<evidence type="ECO:0000313" key="3">
    <source>
        <dbReference type="EMBL" id="TGZ56637.1"/>
    </source>
</evidence>
<dbReference type="Pfam" id="PF00026">
    <property type="entry name" value="Asp"/>
    <property type="match status" value="1"/>
</dbReference>
<sequence length="266" mass="30011">MCQTQCHHANSTRFLLIHVYRDSIGEAKFKGLPFVEVLGTSQSMSMDNVYDGVIGMGKFPGSSFTSLVNLMLKCGLIERGVFNFRFCGTHTLETSPFRAVKGDLVFGNTRTDYSDGPMTYVQLQQSIPWVITVDAIYIDSIPLCVFCVVSIHTGEPRTTGPRRMIETILKRLTETDRQNGKIFVRCKLDGIIPTLILHVKGRYFYIPLTKLMSPRFHSVDGPECDSGFELPADYQAGWIFGISLLRNFHLVFHEDVQLLGFARVHC</sequence>
<dbReference type="PANTHER" id="PTHR47966">
    <property type="entry name" value="BETA-SITE APP-CLEAVING ENZYME, ISOFORM A-RELATED"/>
    <property type="match status" value="1"/>
</dbReference>
<dbReference type="AlphaFoldDB" id="A0A4S2L8C8"/>
<evidence type="ECO:0000313" key="4">
    <source>
        <dbReference type="Proteomes" id="UP000308267"/>
    </source>
</evidence>
<evidence type="ECO:0000259" key="2">
    <source>
        <dbReference type="PROSITE" id="PS51767"/>
    </source>
</evidence>